<dbReference type="Pfam" id="PF19841">
    <property type="entry name" value="GldN"/>
    <property type="match status" value="1"/>
</dbReference>
<feature type="signal peptide" evidence="2">
    <location>
        <begin position="1"/>
        <end position="23"/>
    </location>
</feature>
<comment type="caution">
    <text evidence="3">The sequence shown here is derived from an EMBL/GenBank/DDBJ whole genome shotgun (WGS) entry which is preliminary data.</text>
</comment>
<accession>A0A562SQC4</accession>
<gene>
    <name evidence="3" type="ORF">IQ13_1534</name>
</gene>
<sequence length="361" mass="41796">MKMKNLGIGMLALFLIVSGGAVAQQRKKTTKKTTTQQQSSGYGSSGYGNSGYGNTPSNTQQQPQNSAYGNNNQQQQSNQPQANIPIVVVPKSGNNSLDTVIPSLRNDAAIERNLIKDRQPLAYEHIREDDAVYRQRVWREIDTREKMNLPFRYSADEDNGNQRFIAIILKAIKDREITAFDANDDRFTTPLTPQKVMEAFAGGVDTVPVYDMQGNIERYEVRTREFDPDSIYQFRMKEEWVFDKESSRMFVRILGICPVKPVYTTQGTFVGMFPMFWIYYPDARGVLSRYEAFNGKNFGARMTWEELFENRMFSSYITKSTMDNPYDRRLKDYIKDPILRLLEGENIKEKIFNYEQDLWSY</sequence>
<dbReference type="Proteomes" id="UP000316167">
    <property type="component" value="Unassembled WGS sequence"/>
</dbReference>
<evidence type="ECO:0000256" key="1">
    <source>
        <dbReference type="SAM" id="MobiDB-lite"/>
    </source>
</evidence>
<dbReference type="NCBIfam" id="TIGR03523">
    <property type="entry name" value="GldN"/>
    <property type="match status" value="1"/>
</dbReference>
<dbReference type="RefSeq" id="WP_144885560.1">
    <property type="nucleotide sequence ID" value="NZ_VLLE01000003.1"/>
</dbReference>
<feature type="region of interest" description="Disordered" evidence="1">
    <location>
        <begin position="27"/>
        <end position="79"/>
    </location>
</feature>
<feature type="chain" id="PRO_5022123193" evidence="2">
    <location>
        <begin position="24"/>
        <end position="361"/>
    </location>
</feature>
<proteinExistence type="predicted"/>
<protein>
    <submittedName>
        <fullName evidence="3">Gliding motility associated protein GldN</fullName>
    </submittedName>
</protein>
<feature type="compositionally biased region" description="Low complexity" evidence="1">
    <location>
        <begin position="52"/>
        <end position="79"/>
    </location>
</feature>
<keyword evidence="2" id="KW-0732">Signal</keyword>
<keyword evidence="4" id="KW-1185">Reference proteome</keyword>
<feature type="compositionally biased region" description="Low complexity" evidence="1">
    <location>
        <begin position="32"/>
        <end position="42"/>
    </location>
</feature>
<organism evidence="3 4">
    <name type="scientific">Lacibacter cauensis</name>
    <dbReference type="NCBI Taxonomy" id="510947"/>
    <lineage>
        <taxon>Bacteria</taxon>
        <taxon>Pseudomonadati</taxon>
        <taxon>Bacteroidota</taxon>
        <taxon>Chitinophagia</taxon>
        <taxon>Chitinophagales</taxon>
        <taxon>Chitinophagaceae</taxon>
        <taxon>Lacibacter</taxon>
    </lineage>
</organism>
<dbReference type="OrthoDB" id="1141916at2"/>
<evidence type="ECO:0000313" key="3">
    <source>
        <dbReference type="EMBL" id="TWI83422.1"/>
    </source>
</evidence>
<dbReference type="InterPro" id="IPR019847">
    <property type="entry name" value="Gliding_motility_assoc_GldN"/>
</dbReference>
<reference evidence="3 4" key="1">
    <citation type="journal article" date="2015" name="Stand. Genomic Sci.">
        <title>Genomic Encyclopedia of Bacterial and Archaeal Type Strains, Phase III: the genomes of soil and plant-associated and newly described type strains.</title>
        <authorList>
            <person name="Whitman W.B."/>
            <person name="Woyke T."/>
            <person name="Klenk H.P."/>
            <person name="Zhou Y."/>
            <person name="Lilburn T.G."/>
            <person name="Beck B.J."/>
            <person name="De Vos P."/>
            <person name="Vandamme P."/>
            <person name="Eisen J.A."/>
            <person name="Garrity G."/>
            <person name="Hugenholtz P."/>
            <person name="Kyrpides N.C."/>
        </authorList>
    </citation>
    <scope>NUCLEOTIDE SEQUENCE [LARGE SCALE GENOMIC DNA]</scope>
    <source>
        <strain evidence="3 4">CGMCC 1.7271</strain>
    </source>
</reference>
<evidence type="ECO:0000256" key="2">
    <source>
        <dbReference type="SAM" id="SignalP"/>
    </source>
</evidence>
<dbReference type="AlphaFoldDB" id="A0A562SQC4"/>
<dbReference type="EMBL" id="VLLE01000003">
    <property type="protein sequence ID" value="TWI83422.1"/>
    <property type="molecule type" value="Genomic_DNA"/>
</dbReference>
<evidence type="ECO:0000313" key="4">
    <source>
        <dbReference type="Proteomes" id="UP000316167"/>
    </source>
</evidence>
<name>A0A562SQC4_9BACT</name>